<dbReference type="PROSITE" id="PS50965">
    <property type="entry name" value="NERD"/>
    <property type="match status" value="1"/>
</dbReference>
<dbReference type="PANTHER" id="PTHR35287">
    <property type="entry name" value="SI:ZFOS-911D5.4"/>
    <property type="match status" value="1"/>
</dbReference>
<evidence type="ECO:0000313" key="2">
    <source>
        <dbReference type="EMBL" id="KAL1519302.1"/>
    </source>
</evidence>
<protein>
    <recommendedName>
        <fullName evidence="1">NERD domain-containing protein</fullName>
    </recommendedName>
</protein>
<reference evidence="2 3" key="1">
    <citation type="journal article" date="2024" name="Science">
        <title>Giant polyketide synthase enzymes in the biosynthesis of giant marine polyether toxins.</title>
        <authorList>
            <person name="Fallon T.R."/>
            <person name="Shende V.V."/>
            <person name="Wierzbicki I.H."/>
            <person name="Pendleton A.L."/>
            <person name="Watervoot N.F."/>
            <person name="Auber R.P."/>
            <person name="Gonzalez D.J."/>
            <person name="Wisecaver J.H."/>
            <person name="Moore B.S."/>
        </authorList>
    </citation>
    <scope>NUCLEOTIDE SEQUENCE [LARGE SCALE GENOMIC DNA]</scope>
    <source>
        <strain evidence="2 3">12B1</strain>
    </source>
</reference>
<comment type="caution">
    <text evidence="2">The sequence shown here is derived from an EMBL/GenBank/DDBJ whole genome shotgun (WGS) entry which is preliminary data.</text>
</comment>
<dbReference type="Pfam" id="PF08378">
    <property type="entry name" value="NERD"/>
    <property type="match status" value="1"/>
</dbReference>
<organism evidence="2 3">
    <name type="scientific">Prymnesium parvum</name>
    <name type="common">Toxic golden alga</name>
    <dbReference type="NCBI Taxonomy" id="97485"/>
    <lineage>
        <taxon>Eukaryota</taxon>
        <taxon>Haptista</taxon>
        <taxon>Haptophyta</taxon>
        <taxon>Prymnesiophyceae</taxon>
        <taxon>Prymnesiales</taxon>
        <taxon>Prymnesiaceae</taxon>
        <taxon>Prymnesium</taxon>
    </lineage>
</organism>
<sequence>MWGRLQDARDASRPSSYDDIAHHAAGRLAEARVAAQLASSRAPFGELRLWRSLRVPCAPTGRAEIDLVVVSAAGVHLLEVKHWAGAVRLDADGGWVQTRANGTIVRHGDVAAKLRAKAEAVQAYLRSQRVELPAGAVEARVLLTHEACAASEQIEAMEGVLSRAAAAAYLCAFEQSMLSNLAARWLPGSLGGRKLQPALLAPLCAALDRLGVWDRLTLNGGRVIDGDARGFVWAGKPHAAYELPALRQVASEIVFEHRRSITVGSLLAVLGHEPATTLRPALRRGAPRAALPPPAPIPIHAELAFQPAGHPKVQTFRVNDIEKLELSS</sequence>
<dbReference type="Proteomes" id="UP001515480">
    <property type="component" value="Unassembled WGS sequence"/>
</dbReference>
<proteinExistence type="predicted"/>
<name>A0AB34JDP4_PRYPA</name>
<dbReference type="AlphaFoldDB" id="A0AB34JDP4"/>
<evidence type="ECO:0000259" key="1">
    <source>
        <dbReference type="PROSITE" id="PS50965"/>
    </source>
</evidence>
<accession>A0AB34JDP4</accession>
<evidence type="ECO:0000313" key="3">
    <source>
        <dbReference type="Proteomes" id="UP001515480"/>
    </source>
</evidence>
<keyword evidence="3" id="KW-1185">Reference proteome</keyword>
<dbReference type="PANTHER" id="PTHR35287:SF1">
    <property type="entry name" value="SI:ZFOS-911D5.4"/>
    <property type="match status" value="1"/>
</dbReference>
<dbReference type="InterPro" id="IPR011528">
    <property type="entry name" value="NERD"/>
</dbReference>
<gene>
    <name evidence="2" type="ORF">AB1Y20_022829</name>
</gene>
<dbReference type="EMBL" id="JBGBPQ010000009">
    <property type="protein sequence ID" value="KAL1519302.1"/>
    <property type="molecule type" value="Genomic_DNA"/>
</dbReference>
<feature type="domain" description="NERD" evidence="1">
    <location>
        <begin position="25"/>
        <end position="144"/>
    </location>
</feature>